<gene>
    <name evidence="2" type="ORF">A3E36_03865</name>
</gene>
<protein>
    <recommendedName>
        <fullName evidence="4">DUF5666 domain-containing protein</fullName>
    </recommendedName>
</protein>
<accession>A0A1G1X9Q1</accession>
<evidence type="ECO:0000313" key="2">
    <source>
        <dbReference type="EMBL" id="OGY36684.1"/>
    </source>
</evidence>
<evidence type="ECO:0000256" key="1">
    <source>
        <dbReference type="SAM" id="SignalP"/>
    </source>
</evidence>
<comment type="caution">
    <text evidence="2">The sequence shown here is derived from an EMBL/GenBank/DDBJ whole genome shotgun (WGS) entry which is preliminary data.</text>
</comment>
<dbReference type="AlphaFoldDB" id="A0A1G1X9Q1"/>
<sequence>MNTRSFNKLTSIATLVVFLATPSLALAQTNNNSSANPFGAINPMMLMLMMQGGGGAGAGAGGSGGGGGTQQAGQMLMLAGILSGNMGLAIAGLITSMLGGLASGAGGGAGNTPQQGSVDERYVAPGQAAPFGGGAGANSPYFNPPSGIPGSGGGAAPSPAPAAACSKSLFIVKDTTATPASTKPYPNALTIPQSDCVLVLNADSAPHSLGGNSVAALSSQIFHFASKKVYNMCIDNSTTACTAITVQ</sequence>
<dbReference type="EMBL" id="MHHS01000030">
    <property type="protein sequence ID" value="OGY36684.1"/>
    <property type="molecule type" value="Genomic_DNA"/>
</dbReference>
<name>A0A1G1X9Q1_9BACT</name>
<evidence type="ECO:0000313" key="3">
    <source>
        <dbReference type="Proteomes" id="UP000177941"/>
    </source>
</evidence>
<proteinExistence type="predicted"/>
<dbReference type="Proteomes" id="UP000177941">
    <property type="component" value="Unassembled WGS sequence"/>
</dbReference>
<feature type="chain" id="PRO_5009581312" description="DUF5666 domain-containing protein" evidence="1">
    <location>
        <begin position="28"/>
        <end position="247"/>
    </location>
</feature>
<evidence type="ECO:0008006" key="4">
    <source>
        <dbReference type="Google" id="ProtNLM"/>
    </source>
</evidence>
<reference evidence="2 3" key="1">
    <citation type="journal article" date="2016" name="Nat. Commun.">
        <title>Thousands of microbial genomes shed light on interconnected biogeochemical processes in an aquifer system.</title>
        <authorList>
            <person name="Anantharaman K."/>
            <person name="Brown C.T."/>
            <person name="Hug L.A."/>
            <person name="Sharon I."/>
            <person name="Castelle C.J."/>
            <person name="Probst A.J."/>
            <person name="Thomas B.C."/>
            <person name="Singh A."/>
            <person name="Wilkins M.J."/>
            <person name="Karaoz U."/>
            <person name="Brodie E.L."/>
            <person name="Williams K.H."/>
            <person name="Hubbard S.S."/>
            <person name="Banfield J.F."/>
        </authorList>
    </citation>
    <scope>NUCLEOTIDE SEQUENCE [LARGE SCALE GENOMIC DNA]</scope>
</reference>
<keyword evidence="1" id="KW-0732">Signal</keyword>
<organism evidence="2 3">
    <name type="scientific">Candidatus Andersenbacteria bacterium RIFCSPHIGHO2_12_FULL_45_11b</name>
    <dbReference type="NCBI Taxonomy" id="1797282"/>
    <lineage>
        <taxon>Bacteria</taxon>
        <taxon>Candidatus Anderseniibacteriota</taxon>
    </lineage>
</organism>
<feature type="signal peptide" evidence="1">
    <location>
        <begin position="1"/>
        <end position="27"/>
    </location>
</feature>